<evidence type="ECO:0000313" key="14">
    <source>
        <dbReference type="EMBL" id="SDX92307.1"/>
    </source>
</evidence>
<dbReference type="GO" id="GO:0042742">
    <property type="term" value="P:defense response to bacterium"/>
    <property type="evidence" value="ECO:0007669"/>
    <property type="project" value="UniProtKB-KW"/>
</dbReference>
<comment type="function">
    <text evidence="11">This enzyme has both lysozyme (acetylmuramidase) and diacetylmuramidase activities.</text>
</comment>
<evidence type="ECO:0000256" key="6">
    <source>
        <dbReference type="ARBA" id="ARBA00022529"/>
    </source>
</evidence>
<dbReference type="GO" id="GO:0031640">
    <property type="term" value="P:killing of cells of another organism"/>
    <property type="evidence" value="ECO:0007669"/>
    <property type="project" value="UniProtKB-KW"/>
</dbReference>
<dbReference type="GO" id="GO:0009253">
    <property type="term" value="P:peptidoglycan catabolic process"/>
    <property type="evidence" value="ECO:0007669"/>
    <property type="project" value="InterPro"/>
</dbReference>
<evidence type="ECO:0000256" key="8">
    <source>
        <dbReference type="ARBA" id="ARBA00022801"/>
    </source>
</evidence>
<evidence type="ECO:0000256" key="4">
    <source>
        <dbReference type="ARBA" id="ARBA00012732"/>
    </source>
</evidence>
<evidence type="ECO:0000313" key="15">
    <source>
        <dbReference type="Proteomes" id="UP000242415"/>
    </source>
</evidence>
<keyword evidence="7" id="KW-0081">Bacteriolytic enzyme</keyword>
<dbReference type="AlphaFoldDB" id="A0A1H3FND2"/>
<dbReference type="CDD" id="cd06412">
    <property type="entry name" value="GH25_CH-type"/>
    <property type="match status" value="1"/>
</dbReference>
<dbReference type="PROSITE" id="PS51318">
    <property type="entry name" value="TAT"/>
    <property type="match status" value="1"/>
</dbReference>
<dbReference type="PROSITE" id="PS00953">
    <property type="entry name" value="GLYCOSYL_HYDROL_F25_1"/>
    <property type="match status" value="1"/>
</dbReference>
<dbReference type="PANTHER" id="PTHR34135:SF2">
    <property type="entry name" value="LYSOZYME"/>
    <property type="match status" value="1"/>
</dbReference>
<dbReference type="InterPro" id="IPR006311">
    <property type="entry name" value="TAT_signal"/>
</dbReference>
<dbReference type="InterPro" id="IPR018077">
    <property type="entry name" value="Glyco_hydro_fam25_subgr"/>
</dbReference>
<keyword evidence="15" id="KW-1185">Reference proteome</keyword>
<sequence>MSTTDSGVGRRSLRRLLTAGLSLVAAATAIVAVNAAPAQAATTAGIDISHYQGSINWSSVRSAGIEFAFIKATEGTSYKDPQFNTNYVNAYNAGVIRGAYHFARPAASSGAVQANYLASNGGAWSADGRTLPAALDIENNPSGAQCYGLSTTAMRNWIQDFLNTYRSRTGRYAVIYTTTNFWNTCTGNWTAPWANHPLWVARWSSTVGALPAGASVWSFWQYTATGRVSGISGDVDRNYWNGTRDRLVALANNT</sequence>
<name>A0A1H3FND2_9ACTN</name>
<evidence type="ECO:0000256" key="5">
    <source>
        <dbReference type="ARBA" id="ARBA00022525"/>
    </source>
</evidence>
<feature type="chain" id="PRO_5017278854" description="Lysozyme" evidence="13">
    <location>
        <begin position="41"/>
        <end position="254"/>
    </location>
</feature>
<keyword evidence="13" id="KW-0732">Signal</keyword>
<organism evidence="14 15">
    <name type="scientific">Micromonospora pattaloongensis</name>
    <dbReference type="NCBI Taxonomy" id="405436"/>
    <lineage>
        <taxon>Bacteria</taxon>
        <taxon>Bacillati</taxon>
        <taxon>Actinomycetota</taxon>
        <taxon>Actinomycetes</taxon>
        <taxon>Micromonosporales</taxon>
        <taxon>Micromonosporaceae</taxon>
        <taxon>Micromonospora</taxon>
    </lineage>
</organism>
<proteinExistence type="inferred from homology"/>
<comment type="catalytic activity">
    <reaction evidence="1 12">
        <text>Hydrolysis of (1-&gt;4)-beta-linkages between N-acetylmuramic acid and N-acetyl-D-glucosamine residues in a peptidoglycan and between N-acetyl-D-glucosamine residues in chitodextrins.</text>
        <dbReference type="EC" id="3.2.1.17"/>
    </reaction>
</comment>
<evidence type="ECO:0000256" key="11">
    <source>
        <dbReference type="ARBA" id="ARBA00055588"/>
    </source>
</evidence>
<dbReference type="InterPro" id="IPR002053">
    <property type="entry name" value="Glyco_hydro_25"/>
</dbReference>
<evidence type="ECO:0000256" key="1">
    <source>
        <dbReference type="ARBA" id="ARBA00000632"/>
    </source>
</evidence>
<protein>
    <recommendedName>
        <fullName evidence="4 12">Lysozyme</fullName>
        <ecNumber evidence="4 12">3.2.1.17</ecNumber>
    </recommendedName>
</protein>
<evidence type="ECO:0000256" key="9">
    <source>
        <dbReference type="ARBA" id="ARBA00023157"/>
    </source>
</evidence>
<evidence type="ECO:0000256" key="3">
    <source>
        <dbReference type="ARBA" id="ARBA00010646"/>
    </source>
</evidence>
<comment type="subcellular location">
    <subcellularLocation>
        <location evidence="2">Secreted</location>
    </subcellularLocation>
</comment>
<dbReference type="STRING" id="405436.SAMN05444365_10187"/>
<dbReference type="GO" id="GO:0003796">
    <property type="term" value="F:lysozyme activity"/>
    <property type="evidence" value="ECO:0007669"/>
    <property type="project" value="UniProtKB-EC"/>
</dbReference>
<keyword evidence="9" id="KW-1015">Disulfide bond</keyword>
<dbReference type="PROSITE" id="PS51904">
    <property type="entry name" value="GLYCOSYL_HYDROL_F25_2"/>
    <property type="match status" value="1"/>
</dbReference>
<accession>A0A1H3FND2</accession>
<evidence type="ECO:0000256" key="10">
    <source>
        <dbReference type="ARBA" id="ARBA00023295"/>
    </source>
</evidence>
<evidence type="ECO:0000256" key="7">
    <source>
        <dbReference type="ARBA" id="ARBA00022638"/>
    </source>
</evidence>
<evidence type="ECO:0000256" key="13">
    <source>
        <dbReference type="SAM" id="SignalP"/>
    </source>
</evidence>
<feature type="signal peptide" evidence="13">
    <location>
        <begin position="1"/>
        <end position="40"/>
    </location>
</feature>
<dbReference type="EC" id="3.2.1.17" evidence="4 12"/>
<dbReference type="InterPro" id="IPR017853">
    <property type="entry name" value="GH"/>
</dbReference>
<dbReference type="PANTHER" id="PTHR34135">
    <property type="entry name" value="LYSOZYME"/>
    <property type="match status" value="1"/>
</dbReference>
<dbReference type="OrthoDB" id="287365at2"/>
<keyword evidence="6" id="KW-0929">Antimicrobial</keyword>
<dbReference type="RefSeq" id="WP_091549984.1">
    <property type="nucleotide sequence ID" value="NZ_FNPH01000001.1"/>
</dbReference>
<keyword evidence="8 12" id="KW-0378">Hydrolase</keyword>
<keyword evidence="10 12" id="KW-0326">Glycosidase</keyword>
<gene>
    <name evidence="14" type="ORF">SAMN05444365_10187</name>
</gene>
<dbReference type="SUPFAM" id="SSF51445">
    <property type="entry name" value="(Trans)glycosidases"/>
    <property type="match status" value="1"/>
</dbReference>
<reference evidence="15" key="1">
    <citation type="submission" date="2016-10" db="EMBL/GenBank/DDBJ databases">
        <authorList>
            <person name="Varghese N."/>
            <person name="Submissions S."/>
        </authorList>
    </citation>
    <scope>NUCLEOTIDE SEQUENCE [LARGE SCALE GENOMIC DNA]</scope>
    <source>
        <strain evidence="15">DSM 45245</strain>
    </source>
</reference>
<dbReference type="InterPro" id="IPR008270">
    <property type="entry name" value="Glyco_hydro_25_AS"/>
</dbReference>
<dbReference type="GO" id="GO:0016998">
    <property type="term" value="P:cell wall macromolecule catabolic process"/>
    <property type="evidence" value="ECO:0007669"/>
    <property type="project" value="InterPro"/>
</dbReference>
<dbReference type="Proteomes" id="UP000242415">
    <property type="component" value="Unassembled WGS sequence"/>
</dbReference>
<dbReference type="GO" id="GO:0016052">
    <property type="term" value="P:carbohydrate catabolic process"/>
    <property type="evidence" value="ECO:0007669"/>
    <property type="project" value="TreeGrafter"/>
</dbReference>
<comment type="similarity">
    <text evidence="3 12">Belongs to the glycosyl hydrolase 25 family.</text>
</comment>
<dbReference type="FunFam" id="3.20.20.80:FF:000060">
    <property type="entry name" value="Lysozyme M1"/>
    <property type="match status" value="1"/>
</dbReference>
<dbReference type="GO" id="GO:0005576">
    <property type="term" value="C:extracellular region"/>
    <property type="evidence" value="ECO:0007669"/>
    <property type="project" value="UniProtKB-SubCell"/>
</dbReference>
<dbReference type="SMART" id="SM00641">
    <property type="entry name" value="Glyco_25"/>
    <property type="match status" value="1"/>
</dbReference>
<dbReference type="EMBL" id="FNPH01000001">
    <property type="protein sequence ID" value="SDX92307.1"/>
    <property type="molecule type" value="Genomic_DNA"/>
</dbReference>
<evidence type="ECO:0000256" key="2">
    <source>
        <dbReference type="ARBA" id="ARBA00004613"/>
    </source>
</evidence>
<dbReference type="Pfam" id="PF01183">
    <property type="entry name" value="Glyco_hydro_25"/>
    <property type="match status" value="1"/>
</dbReference>
<dbReference type="Gene3D" id="3.20.20.80">
    <property type="entry name" value="Glycosidases"/>
    <property type="match status" value="1"/>
</dbReference>
<keyword evidence="5" id="KW-0964">Secreted</keyword>
<evidence type="ECO:0000256" key="12">
    <source>
        <dbReference type="RuleBase" id="RU361176"/>
    </source>
</evidence>